<evidence type="ECO:0000256" key="5">
    <source>
        <dbReference type="ARBA" id="ARBA00023128"/>
    </source>
</evidence>
<reference evidence="10" key="1">
    <citation type="submission" date="2021-11" db="EMBL/GenBank/DDBJ databases">
        <authorList>
            <person name="Schell T."/>
        </authorList>
    </citation>
    <scope>NUCLEOTIDE SEQUENCE</scope>
    <source>
        <strain evidence="10">M5</strain>
    </source>
</reference>
<accession>A0A8J2RBA1</accession>
<dbReference type="Gene3D" id="3.90.280.10">
    <property type="entry name" value="PEBP-like"/>
    <property type="match status" value="1"/>
</dbReference>
<comment type="subcellular location">
    <subcellularLocation>
        <location evidence="1">Mitochondrion</location>
    </subcellularLocation>
</comment>
<gene>
    <name evidence="10" type="ORF">DGAL_LOCUS1061</name>
</gene>
<proteinExistence type="inferred from homology"/>
<evidence type="ECO:0000313" key="10">
    <source>
        <dbReference type="EMBL" id="CAH0098953.1"/>
    </source>
</evidence>
<keyword evidence="11" id="KW-1185">Reference proteome</keyword>
<dbReference type="PANTHER" id="PTHR11362">
    <property type="entry name" value="PHOSPHATIDYLETHANOLAMINE-BINDING PROTEIN"/>
    <property type="match status" value="1"/>
</dbReference>
<comment type="caution">
    <text evidence="10">The sequence shown here is derived from an EMBL/GenBank/DDBJ whole genome shotgun (WGS) entry which is preliminary data.</text>
</comment>
<keyword evidence="2" id="KW-0809">Transit peptide</keyword>
<sequence>MSQLINQVKLARNLLFKLQPLYLQPNRELRGNPPEVARTLKQRLEEIALEKSDPSLHFKVNIGLPHLKASKAVENASRLNKLKSLKNSVDSNEEISIKEIRKEWLQTAAPFHIKAIAEHYNIFEDIFGEAFFLPRIPLSIEYQQTDGSTMPVYFGNQIKPNEAALPPIVSYEADPSSLWTLVLTNPDGHLSEKDAEYVHWFIGNIPGNNIDKGEEIISYLQPFPPRGTGSQRLIFVLYKQDKKIDLSSYHRTAPCLELANRTFHTKKFYREFQDYITPAGLSFFQSDWDYTLTDFFHNTLNMKEPIYEFDFPEPYKKPPVWFPKKEAFNLYLDKHRDVKQISKELLLKRLKTVDPFKPKEPEPKYPNALPENNNLPSWLRVEIRKQRMKWGRYSDM</sequence>
<dbReference type="Proteomes" id="UP000789390">
    <property type="component" value="Unassembled WGS sequence"/>
</dbReference>
<comment type="similarity">
    <text evidence="7">Belongs to the phosphatidylethanolamine-binding protein family. Mitochondrion-specific ribosomal protein mL38 subfamily.</text>
</comment>
<dbReference type="InterPro" id="IPR036610">
    <property type="entry name" value="PEBP-like_sf"/>
</dbReference>
<keyword evidence="4" id="KW-0175">Coiled coil</keyword>
<organism evidence="10 11">
    <name type="scientific">Daphnia galeata</name>
    <dbReference type="NCBI Taxonomy" id="27404"/>
    <lineage>
        <taxon>Eukaryota</taxon>
        <taxon>Metazoa</taxon>
        <taxon>Ecdysozoa</taxon>
        <taxon>Arthropoda</taxon>
        <taxon>Crustacea</taxon>
        <taxon>Branchiopoda</taxon>
        <taxon>Diplostraca</taxon>
        <taxon>Cladocera</taxon>
        <taxon>Anomopoda</taxon>
        <taxon>Daphniidae</taxon>
        <taxon>Daphnia</taxon>
    </lineage>
</organism>
<evidence type="ECO:0000256" key="2">
    <source>
        <dbReference type="ARBA" id="ARBA00022946"/>
    </source>
</evidence>
<protein>
    <recommendedName>
        <fullName evidence="8">Large ribosomal subunit protein mL38</fullName>
    </recommendedName>
    <alternativeName>
        <fullName evidence="9">39S ribosomal protein L38, mitochondrial</fullName>
    </alternativeName>
</protein>
<evidence type="ECO:0000256" key="4">
    <source>
        <dbReference type="ARBA" id="ARBA00023054"/>
    </source>
</evidence>
<evidence type="ECO:0000313" key="11">
    <source>
        <dbReference type="Proteomes" id="UP000789390"/>
    </source>
</evidence>
<dbReference type="AlphaFoldDB" id="A0A8J2RBA1"/>
<name>A0A8J2RBA1_9CRUS</name>
<keyword evidence="3" id="KW-0689">Ribosomal protein</keyword>
<evidence type="ECO:0000256" key="9">
    <source>
        <dbReference type="ARBA" id="ARBA00041206"/>
    </source>
</evidence>
<dbReference type="PANTHER" id="PTHR11362:SF133">
    <property type="entry name" value="LARGE RIBOSOMAL SUBUNIT PROTEIN ML38"/>
    <property type="match status" value="1"/>
</dbReference>
<evidence type="ECO:0000256" key="6">
    <source>
        <dbReference type="ARBA" id="ARBA00023274"/>
    </source>
</evidence>
<dbReference type="GO" id="GO:0005762">
    <property type="term" value="C:mitochondrial large ribosomal subunit"/>
    <property type="evidence" value="ECO:0007669"/>
    <property type="project" value="TreeGrafter"/>
</dbReference>
<evidence type="ECO:0000256" key="8">
    <source>
        <dbReference type="ARBA" id="ARBA00039444"/>
    </source>
</evidence>
<dbReference type="FunFam" id="3.90.280.10:FF:000002">
    <property type="entry name" value="39S ribosomal protein L38, mitochondrial"/>
    <property type="match status" value="1"/>
</dbReference>
<evidence type="ECO:0000256" key="1">
    <source>
        <dbReference type="ARBA" id="ARBA00004173"/>
    </source>
</evidence>
<dbReference type="Pfam" id="PF01161">
    <property type="entry name" value="PBP"/>
    <property type="match status" value="1"/>
</dbReference>
<dbReference type="InterPro" id="IPR035810">
    <property type="entry name" value="PEBP_euk"/>
</dbReference>
<dbReference type="CDD" id="cd00866">
    <property type="entry name" value="PEBP_euk"/>
    <property type="match status" value="1"/>
</dbReference>
<evidence type="ECO:0000256" key="7">
    <source>
        <dbReference type="ARBA" id="ARBA00038016"/>
    </source>
</evidence>
<dbReference type="EMBL" id="CAKKLH010000012">
    <property type="protein sequence ID" value="CAH0098953.1"/>
    <property type="molecule type" value="Genomic_DNA"/>
</dbReference>
<dbReference type="SUPFAM" id="SSF49777">
    <property type="entry name" value="PEBP-like"/>
    <property type="match status" value="1"/>
</dbReference>
<evidence type="ECO:0000256" key="3">
    <source>
        <dbReference type="ARBA" id="ARBA00022980"/>
    </source>
</evidence>
<keyword evidence="5" id="KW-0496">Mitochondrion</keyword>
<dbReference type="OrthoDB" id="2153661at2759"/>
<keyword evidence="6" id="KW-0687">Ribonucleoprotein</keyword>
<dbReference type="GO" id="GO:0005743">
    <property type="term" value="C:mitochondrial inner membrane"/>
    <property type="evidence" value="ECO:0007669"/>
    <property type="project" value="UniProtKB-ARBA"/>
</dbReference>
<dbReference type="InterPro" id="IPR008914">
    <property type="entry name" value="PEBP"/>
</dbReference>